<dbReference type="Gene3D" id="3.40.50.1110">
    <property type="entry name" value="SGNH hydrolase"/>
    <property type="match status" value="1"/>
</dbReference>
<dbReference type="PROSITE" id="PS51208">
    <property type="entry name" value="AUTOTRANSPORTER"/>
    <property type="match status" value="1"/>
</dbReference>
<dbReference type="InterPro" id="IPR005546">
    <property type="entry name" value="Autotransporte_beta"/>
</dbReference>
<evidence type="ECO:0000313" key="3">
    <source>
        <dbReference type="EMBL" id="PZR03162.1"/>
    </source>
</evidence>
<organism evidence="3 4">
    <name type="scientific">Corynebacterium kroppenstedtii</name>
    <dbReference type="NCBI Taxonomy" id="161879"/>
    <lineage>
        <taxon>Bacteria</taxon>
        <taxon>Bacillati</taxon>
        <taxon>Actinomycetota</taxon>
        <taxon>Actinomycetes</taxon>
        <taxon>Mycobacteriales</taxon>
        <taxon>Corynebacteriaceae</taxon>
        <taxon>Corynebacterium</taxon>
    </lineage>
</organism>
<dbReference type="InterPro" id="IPR050592">
    <property type="entry name" value="GDSL_lipolytic_enzyme"/>
</dbReference>
<sequence>MPLSNPSSAPFSNPSLAPISGPLSFLTNPSSQLPSSNPLASISNPSINPSSAPLVNPLSSWLSNPSLVPLVNPLSSSFTNPSLAPFINPLSSSSNPSLWPSSGPLSSLSNPISLSSGPLAPISSIPSISSNPLAWSTISSNAPSIPIASVAGPAMVSKFSGSGNKKASRPSYVVKGYDFKNTKGDFEFRNLVTFGDSLSDTGSAGRGAIYMADGNPMSFYNSYMSIYLTGKMNAPRSQGGTNYAVSGALVKWASSLLQLLGDPLALMRSKMSQQIDQYYADNQGKANAKDVFVLWGGGNDMTGDMMQAAMPWNWSKVLTGTQGYLDNKPRVLASYAGQLARHGAENVFVMGLPDPGLAPFSGSAIVGATVGSMGMFMGGTPLEFLDPGSWVLGAMDSYLRDKSHLVGSPVNNADEYMIDNYARMYHHFLPLIPTSLWRYAIIIPAQLQRNLVNSWNKDLQNTLKDQEGNVIYADIYGLWQEVQNDPFSYGFTNTLVGQCTLGKESTNCDKGDSYYHGDDGEVYMYTDWHHPSPQMNQIIAEYLLSIFNAPGYISSLARTEELNENVRHNFVNNHLKFARFDQREVGEANTFADILGGLDKDSRSLNPRNLSTYGIGLGTTYRAAPGLDLGAALAFTFGDKHPSNQLKYRHNSQSLSLFAQYKDESGLWGNIEGHVSREQMDDIRRSMQFLHKVRTEQGSTKGTVSGGSVTLGYDIPMPSLSEQYCLEWYAAPYISYTYNKYKVDGYTEEGNRSTSMQFKDQSRKSKLASVGVQLSSQSPNLDTNMDIAYVKDIDSEDFATEGRLKHFARGWHRSSRGIGKERKGWLSITPSVEYRVKKNVVIYGNINYNYGNSKTTQLNTAFGIKGSFK</sequence>
<dbReference type="InterPro" id="IPR036709">
    <property type="entry name" value="Autotransporte_beta_dom_sf"/>
</dbReference>
<dbReference type="GO" id="GO:0016788">
    <property type="term" value="F:hydrolase activity, acting on ester bonds"/>
    <property type="evidence" value="ECO:0007669"/>
    <property type="project" value="InterPro"/>
</dbReference>
<proteinExistence type="predicted"/>
<comment type="caution">
    <text evidence="3">The sequence shown here is derived from an EMBL/GenBank/DDBJ whole genome shotgun (WGS) entry which is preliminary data.</text>
</comment>
<dbReference type="Proteomes" id="UP000249432">
    <property type="component" value="Unassembled WGS sequence"/>
</dbReference>
<dbReference type="SUPFAM" id="SSF103515">
    <property type="entry name" value="Autotransporter"/>
    <property type="match status" value="1"/>
</dbReference>
<dbReference type="SUPFAM" id="SSF52266">
    <property type="entry name" value="SGNH hydrolase"/>
    <property type="match status" value="1"/>
</dbReference>
<protein>
    <recommendedName>
        <fullName evidence="2">Autotransporter domain-containing protein</fullName>
    </recommendedName>
</protein>
<dbReference type="SMART" id="SM00869">
    <property type="entry name" value="Autotransporter"/>
    <property type="match status" value="1"/>
</dbReference>
<dbReference type="Gene3D" id="2.40.128.130">
    <property type="entry name" value="Autotransporter beta-domain"/>
    <property type="match status" value="1"/>
</dbReference>
<dbReference type="AlphaFoldDB" id="A0A2W5SJQ5"/>
<evidence type="ECO:0000313" key="4">
    <source>
        <dbReference type="Proteomes" id="UP000249432"/>
    </source>
</evidence>
<dbReference type="PANTHER" id="PTHR45642">
    <property type="entry name" value="GDSL ESTERASE/LIPASE EXL3"/>
    <property type="match status" value="1"/>
</dbReference>
<dbReference type="Pfam" id="PF00657">
    <property type="entry name" value="Lipase_GDSL"/>
    <property type="match status" value="1"/>
</dbReference>
<dbReference type="InterPro" id="IPR001087">
    <property type="entry name" value="GDSL"/>
</dbReference>
<keyword evidence="1" id="KW-0732">Signal</keyword>
<dbReference type="Pfam" id="PF03797">
    <property type="entry name" value="Autotransporter"/>
    <property type="match status" value="1"/>
</dbReference>
<dbReference type="PANTHER" id="PTHR45642:SF139">
    <property type="entry name" value="SGNH HYDROLASE-TYPE ESTERASE DOMAIN-CONTAINING PROTEIN"/>
    <property type="match status" value="1"/>
</dbReference>
<feature type="domain" description="Autotransporter" evidence="2">
    <location>
        <begin position="583"/>
        <end position="868"/>
    </location>
</feature>
<accession>A0A2W5SJQ5</accession>
<dbReference type="InterPro" id="IPR036514">
    <property type="entry name" value="SGNH_hydro_sf"/>
</dbReference>
<evidence type="ECO:0000259" key="2">
    <source>
        <dbReference type="PROSITE" id="PS51208"/>
    </source>
</evidence>
<gene>
    <name evidence="3" type="ORF">DI525_10915</name>
</gene>
<dbReference type="EMBL" id="QFRA01000059">
    <property type="protein sequence ID" value="PZR03162.1"/>
    <property type="molecule type" value="Genomic_DNA"/>
</dbReference>
<evidence type="ECO:0000256" key="1">
    <source>
        <dbReference type="ARBA" id="ARBA00022729"/>
    </source>
</evidence>
<name>A0A2W5SJQ5_9CORY</name>
<reference evidence="3 4" key="1">
    <citation type="submission" date="2017-08" db="EMBL/GenBank/DDBJ databases">
        <title>Infants hospitalized years apart are colonized by the same room-sourced microbial strains.</title>
        <authorList>
            <person name="Brooks B."/>
            <person name="Olm M.R."/>
            <person name="Firek B.A."/>
            <person name="Baker R."/>
            <person name="Thomas B.C."/>
            <person name="Morowitz M.J."/>
            <person name="Banfield J.F."/>
        </authorList>
    </citation>
    <scope>NUCLEOTIDE SEQUENCE [LARGE SCALE GENOMIC DNA]</scope>
    <source>
        <strain evidence="3">S2_003_000_R1_3</strain>
    </source>
</reference>